<protein>
    <submittedName>
        <fullName evidence="2">Uncharacterized protein</fullName>
    </submittedName>
</protein>
<dbReference type="Proteomes" id="UP001157418">
    <property type="component" value="Unassembled WGS sequence"/>
</dbReference>
<reference evidence="2 3" key="1">
    <citation type="submission" date="2022-01" db="EMBL/GenBank/DDBJ databases">
        <authorList>
            <person name="Xiong W."/>
            <person name="Schranz E."/>
        </authorList>
    </citation>
    <scope>NUCLEOTIDE SEQUENCE [LARGE SCALE GENOMIC DNA]</scope>
</reference>
<accession>A0AAU9LH77</accession>
<sequence length="119" mass="13917">METVDDLDTIDVELDEFFKQKQRSQCKDEFLNTLTDVAVDECTIPKINLNDFEGISEDEEPQEKLSESKHDDEDKLQFQYSTHDPKVKWKNMKPVRGERFKKCDNVRLVAVCASDPVKF</sequence>
<feature type="compositionally biased region" description="Basic and acidic residues" evidence="1">
    <location>
        <begin position="62"/>
        <end position="76"/>
    </location>
</feature>
<comment type="caution">
    <text evidence="2">The sequence shown here is derived from an EMBL/GenBank/DDBJ whole genome shotgun (WGS) entry which is preliminary data.</text>
</comment>
<name>A0AAU9LH77_9ASTR</name>
<evidence type="ECO:0000313" key="3">
    <source>
        <dbReference type="Proteomes" id="UP001157418"/>
    </source>
</evidence>
<feature type="region of interest" description="Disordered" evidence="1">
    <location>
        <begin position="53"/>
        <end position="82"/>
    </location>
</feature>
<gene>
    <name evidence="2" type="ORF">LVIROSA_LOCUS440</name>
</gene>
<keyword evidence="3" id="KW-1185">Reference proteome</keyword>
<evidence type="ECO:0000256" key="1">
    <source>
        <dbReference type="SAM" id="MobiDB-lite"/>
    </source>
</evidence>
<dbReference type="EMBL" id="CAKMRJ010000001">
    <property type="protein sequence ID" value="CAH1412424.1"/>
    <property type="molecule type" value="Genomic_DNA"/>
</dbReference>
<evidence type="ECO:0000313" key="2">
    <source>
        <dbReference type="EMBL" id="CAH1412424.1"/>
    </source>
</evidence>
<organism evidence="2 3">
    <name type="scientific">Lactuca virosa</name>
    <dbReference type="NCBI Taxonomy" id="75947"/>
    <lineage>
        <taxon>Eukaryota</taxon>
        <taxon>Viridiplantae</taxon>
        <taxon>Streptophyta</taxon>
        <taxon>Embryophyta</taxon>
        <taxon>Tracheophyta</taxon>
        <taxon>Spermatophyta</taxon>
        <taxon>Magnoliopsida</taxon>
        <taxon>eudicotyledons</taxon>
        <taxon>Gunneridae</taxon>
        <taxon>Pentapetalae</taxon>
        <taxon>asterids</taxon>
        <taxon>campanulids</taxon>
        <taxon>Asterales</taxon>
        <taxon>Asteraceae</taxon>
        <taxon>Cichorioideae</taxon>
        <taxon>Cichorieae</taxon>
        <taxon>Lactucinae</taxon>
        <taxon>Lactuca</taxon>
    </lineage>
</organism>
<dbReference type="AlphaFoldDB" id="A0AAU9LH77"/>
<proteinExistence type="predicted"/>